<gene>
    <name evidence="1" type="ORF">ACI1P1_01600</name>
</gene>
<dbReference type="Proteomes" id="UP001631969">
    <property type="component" value="Unassembled WGS sequence"/>
</dbReference>
<dbReference type="EMBL" id="JBJURJ010000001">
    <property type="protein sequence ID" value="MFM9326982.1"/>
    <property type="molecule type" value="Genomic_DNA"/>
</dbReference>
<accession>A0ACC7NY44</accession>
<organism evidence="1 2">
    <name type="scientific">Paenibacillus mesotrionivorans</name>
    <dbReference type="NCBI Taxonomy" id="3160968"/>
    <lineage>
        <taxon>Bacteria</taxon>
        <taxon>Bacillati</taxon>
        <taxon>Bacillota</taxon>
        <taxon>Bacilli</taxon>
        <taxon>Bacillales</taxon>
        <taxon>Paenibacillaceae</taxon>
        <taxon>Paenibacillus</taxon>
    </lineage>
</organism>
<evidence type="ECO:0000313" key="1">
    <source>
        <dbReference type="EMBL" id="MFM9326982.1"/>
    </source>
</evidence>
<keyword evidence="2" id="KW-1185">Reference proteome</keyword>
<proteinExistence type="predicted"/>
<comment type="caution">
    <text evidence="1">The sequence shown here is derived from an EMBL/GenBank/DDBJ whole genome shotgun (WGS) entry which is preliminary data.</text>
</comment>
<protein>
    <submittedName>
        <fullName evidence="1">Uncharacterized protein</fullName>
    </submittedName>
</protein>
<reference evidence="1" key="1">
    <citation type="submission" date="2024-12" db="EMBL/GenBank/DDBJ databases">
        <authorList>
            <person name="Wu N."/>
        </authorList>
    </citation>
    <scope>NUCLEOTIDE SEQUENCE</scope>
    <source>
        <strain evidence="1">P15</strain>
    </source>
</reference>
<evidence type="ECO:0000313" key="2">
    <source>
        <dbReference type="Proteomes" id="UP001631969"/>
    </source>
</evidence>
<name>A0ACC7NY44_9BACL</name>
<sequence length="105" mass="11463">MRFTSFLVGAAAGAAAVMYMNRTNKTVLMGFSQMGDNLSKVVDKAMMSMADRGIKTHKEPETNQSLDRVEELIKQDPGVKHEVDQILSNNHLGATDVTKGQLGTH</sequence>